<keyword evidence="7 13" id="KW-0479">Metal-binding</keyword>
<dbReference type="SUPFAM" id="SSF53597">
    <property type="entry name" value="Dihydrofolate reductase-like"/>
    <property type="match status" value="1"/>
</dbReference>
<dbReference type="Proteomes" id="UP000218896">
    <property type="component" value="Unassembled WGS sequence"/>
</dbReference>
<dbReference type="Gene3D" id="3.40.140.10">
    <property type="entry name" value="Cytidine Deaminase, domain 2"/>
    <property type="match status" value="1"/>
</dbReference>
<dbReference type="GO" id="GO:0009231">
    <property type="term" value="P:riboflavin biosynthetic process"/>
    <property type="evidence" value="ECO:0007669"/>
    <property type="project" value="UniProtKB-UniPathway"/>
</dbReference>
<keyword evidence="9 13" id="KW-0862">Zinc</keyword>
<feature type="domain" description="CMP/dCMP-type deaminase" evidence="17">
    <location>
        <begin position="1"/>
        <end position="117"/>
    </location>
</feature>
<dbReference type="Gene3D" id="3.40.430.10">
    <property type="entry name" value="Dihydrofolate Reductase, subunit A"/>
    <property type="match status" value="1"/>
</dbReference>
<dbReference type="GO" id="GO:0050661">
    <property type="term" value="F:NADP binding"/>
    <property type="evidence" value="ECO:0007669"/>
    <property type="project" value="InterPro"/>
</dbReference>
<evidence type="ECO:0000313" key="19">
    <source>
        <dbReference type="Proteomes" id="UP000218896"/>
    </source>
</evidence>
<gene>
    <name evidence="18" type="primary">ribD</name>
    <name evidence="18" type="ORF">CK501_12470</name>
</gene>
<evidence type="ECO:0000256" key="5">
    <source>
        <dbReference type="ARBA" id="ARBA00007417"/>
    </source>
</evidence>
<dbReference type="Pfam" id="PF00383">
    <property type="entry name" value="dCMP_cyt_deam_1"/>
    <property type="match status" value="1"/>
</dbReference>
<evidence type="ECO:0000256" key="1">
    <source>
        <dbReference type="ARBA" id="ARBA00002151"/>
    </source>
</evidence>
<comment type="similarity">
    <text evidence="5 13">In the C-terminal section; belongs to the HTP reductase family.</text>
</comment>
<evidence type="ECO:0000256" key="7">
    <source>
        <dbReference type="ARBA" id="ARBA00022723"/>
    </source>
</evidence>
<evidence type="ECO:0000256" key="15">
    <source>
        <dbReference type="PIRSR" id="PIRSR006769-2"/>
    </source>
</evidence>
<feature type="binding site" evidence="15">
    <location>
        <position position="162"/>
    </location>
    <ligand>
        <name>substrate</name>
    </ligand>
</feature>
<evidence type="ECO:0000256" key="6">
    <source>
        <dbReference type="ARBA" id="ARBA00022619"/>
    </source>
</evidence>
<dbReference type="PROSITE" id="PS00903">
    <property type="entry name" value="CYT_DCMP_DEAMINASES_1"/>
    <property type="match status" value="1"/>
</dbReference>
<reference evidence="18 19" key="1">
    <citation type="submission" date="2017-08" db="EMBL/GenBank/DDBJ databases">
        <title>Halovibrio sewagensis sp. nov., isolated from wastewater of high salinity.</title>
        <authorList>
            <person name="Dong X."/>
            <person name="Zhang G."/>
        </authorList>
    </citation>
    <scope>NUCLEOTIDE SEQUENCE [LARGE SCALE GENOMIC DNA]</scope>
    <source>
        <strain evidence="18 19">YL5-2</strain>
    </source>
</reference>
<dbReference type="PANTHER" id="PTHR38011">
    <property type="entry name" value="DIHYDROFOLATE REDUCTASE FAMILY PROTEIN (AFU_ORTHOLOGUE AFUA_8G06820)"/>
    <property type="match status" value="1"/>
</dbReference>
<evidence type="ECO:0000256" key="12">
    <source>
        <dbReference type="ARBA" id="ARBA00023268"/>
    </source>
</evidence>
<dbReference type="CDD" id="cd01284">
    <property type="entry name" value="Riboflavin_deaminase-reductase"/>
    <property type="match status" value="1"/>
</dbReference>
<name>A0A2A2F463_9GAMM</name>
<dbReference type="EC" id="3.5.4.26" evidence="13"/>
<evidence type="ECO:0000256" key="2">
    <source>
        <dbReference type="ARBA" id="ARBA00004882"/>
    </source>
</evidence>
<dbReference type="UniPathway" id="UPA00275">
    <property type="reaction ID" value="UER00401"/>
</dbReference>
<organism evidence="18 19">
    <name type="scientific">Halovibrio salipaludis</name>
    <dbReference type="NCBI Taxonomy" id="2032626"/>
    <lineage>
        <taxon>Bacteria</taxon>
        <taxon>Pseudomonadati</taxon>
        <taxon>Pseudomonadota</taxon>
        <taxon>Gammaproteobacteria</taxon>
        <taxon>Oceanospirillales</taxon>
        <taxon>Halomonadaceae</taxon>
        <taxon>Halovibrio</taxon>
    </lineage>
</organism>
<accession>A0A2A2F463</accession>
<evidence type="ECO:0000256" key="11">
    <source>
        <dbReference type="ARBA" id="ARBA00023002"/>
    </source>
</evidence>
<keyword evidence="6 13" id="KW-0686">Riboflavin biosynthesis</keyword>
<dbReference type="Pfam" id="PF01872">
    <property type="entry name" value="RibD_C"/>
    <property type="match status" value="1"/>
</dbReference>
<feature type="binding site" evidence="15">
    <location>
        <position position="297"/>
    </location>
    <ligand>
        <name>substrate</name>
    </ligand>
</feature>
<evidence type="ECO:0000256" key="8">
    <source>
        <dbReference type="ARBA" id="ARBA00022801"/>
    </source>
</evidence>
<dbReference type="PROSITE" id="PS51747">
    <property type="entry name" value="CYT_DCMP_DEAMINASES_2"/>
    <property type="match status" value="1"/>
</dbReference>
<dbReference type="InterPro" id="IPR011549">
    <property type="entry name" value="RibD_C"/>
</dbReference>
<dbReference type="FunFam" id="3.40.140.10:FF:000025">
    <property type="entry name" value="Riboflavin biosynthesis protein RibD"/>
    <property type="match status" value="1"/>
</dbReference>
<evidence type="ECO:0000313" key="18">
    <source>
        <dbReference type="EMBL" id="PAU79728.1"/>
    </source>
</evidence>
<feature type="binding site" evidence="16">
    <location>
        <position position="44"/>
    </location>
    <ligand>
        <name>Zn(2+)</name>
        <dbReference type="ChEBI" id="CHEBI:29105"/>
        <note>catalytic</note>
    </ligand>
</feature>
<evidence type="ECO:0000256" key="3">
    <source>
        <dbReference type="ARBA" id="ARBA00004910"/>
    </source>
</evidence>
<dbReference type="EMBL" id="NSKD01000006">
    <property type="protein sequence ID" value="PAU79728.1"/>
    <property type="molecule type" value="Genomic_DNA"/>
</dbReference>
<sequence length="368" mass="38100">MALALQLAERGLYSAHPNPRVGCVVVSEGDIVGCGWHHRAGEAHAEVNALAEAGARARGASVYVTLEPCSHHGRTPPCAQALVDAGVERVVVATGDPNPAVAGQGLALLEAAGIETLSGVLEEPARALNAGFLRRMAGGAPWVRLKVAASLDGRTAMASGESQWVTGPDARSDVQRLRARSGAIITGSGTVLADDPSLTVRPGELGDPGDKTLPLQQPLRVVLDPRLLTAPGARVVTGEGQCLVVSTAAALEESRARPLRDGGAEVVTVDPDGCGRPALAAVLGLLAARGINDVLIEAGATLAGAALEADVIDEFWLYQAPTILGSRAKPMAELALDRMAQQHRMEVWDRRVVGADQRLILKPAASGH</sequence>
<feature type="active site" description="Proton donor" evidence="14">
    <location>
        <position position="46"/>
    </location>
</feature>
<dbReference type="EC" id="1.1.1.193" evidence="13"/>
<feature type="binding site" evidence="15">
    <location>
        <position position="194"/>
    </location>
    <ligand>
        <name>NADP(+)</name>
        <dbReference type="ChEBI" id="CHEBI:58349"/>
    </ligand>
</feature>
<keyword evidence="10 13" id="KW-0521">NADP</keyword>
<dbReference type="GO" id="GO:0008835">
    <property type="term" value="F:diaminohydroxyphosphoribosylaminopyrimidine deaminase activity"/>
    <property type="evidence" value="ECO:0007669"/>
    <property type="project" value="UniProtKB-EC"/>
</dbReference>
<dbReference type="InterPro" id="IPR024072">
    <property type="entry name" value="DHFR-like_dom_sf"/>
</dbReference>
<dbReference type="InterPro" id="IPR002125">
    <property type="entry name" value="CMP_dCMP_dom"/>
</dbReference>
<feature type="binding site" evidence="15">
    <location>
        <position position="164"/>
    </location>
    <ligand>
        <name>NADP(+)</name>
        <dbReference type="ChEBI" id="CHEBI:58349"/>
    </ligand>
</feature>
<keyword evidence="8 13" id="KW-0378">Hydrolase</keyword>
<comment type="catalytic activity">
    <reaction evidence="13">
        <text>5-amino-6-(5-phospho-D-ribitylamino)uracil + NADP(+) = 5-amino-6-(5-phospho-D-ribosylamino)uracil + NADPH + H(+)</text>
        <dbReference type="Rhea" id="RHEA:17845"/>
        <dbReference type="ChEBI" id="CHEBI:15378"/>
        <dbReference type="ChEBI" id="CHEBI:57783"/>
        <dbReference type="ChEBI" id="CHEBI:58349"/>
        <dbReference type="ChEBI" id="CHEBI:58421"/>
        <dbReference type="ChEBI" id="CHEBI:58453"/>
        <dbReference type="EC" id="1.1.1.193"/>
    </reaction>
</comment>
<evidence type="ECO:0000256" key="9">
    <source>
        <dbReference type="ARBA" id="ARBA00022833"/>
    </source>
</evidence>
<dbReference type="SUPFAM" id="SSF53927">
    <property type="entry name" value="Cytidine deaminase-like"/>
    <property type="match status" value="1"/>
</dbReference>
<dbReference type="PIRSF" id="PIRSF006769">
    <property type="entry name" value="RibD"/>
    <property type="match status" value="1"/>
</dbReference>
<evidence type="ECO:0000256" key="4">
    <source>
        <dbReference type="ARBA" id="ARBA00005259"/>
    </source>
</evidence>
<dbReference type="GO" id="GO:0008270">
    <property type="term" value="F:zinc ion binding"/>
    <property type="evidence" value="ECO:0007669"/>
    <property type="project" value="InterPro"/>
</dbReference>
<dbReference type="InterPro" id="IPR002734">
    <property type="entry name" value="RibDG_C"/>
</dbReference>
<evidence type="ECO:0000256" key="13">
    <source>
        <dbReference type="PIRNR" id="PIRNR006769"/>
    </source>
</evidence>
<dbReference type="OrthoDB" id="9800865at2"/>
<comment type="similarity">
    <text evidence="4 13">In the N-terminal section; belongs to the cytidine and deoxycytidylate deaminase family.</text>
</comment>
<dbReference type="InterPro" id="IPR050765">
    <property type="entry name" value="Riboflavin_Biosynth_HTPR"/>
</dbReference>
<dbReference type="NCBIfam" id="TIGR00326">
    <property type="entry name" value="eubact_ribD"/>
    <property type="match status" value="1"/>
</dbReference>
<evidence type="ECO:0000256" key="10">
    <source>
        <dbReference type="ARBA" id="ARBA00022857"/>
    </source>
</evidence>
<evidence type="ECO:0000256" key="16">
    <source>
        <dbReference type="PIRSR" id="PIRSR006769-3"/>
    </source>
</evidence>
<evidence type="ECO:0000259" key="17">
    <source>
        <dbReference type="PROSITE" id="PS51747"/>
    </source>
</evidence>
<dbReference type="PANTHER" id="PTHR38011:SF7">
    <property type="entry name" value="2,5-DIAMINO-6-RIBOSYLAMINO-4(3H)-PYRIMIDINONE 5'-PHOSPHATE REDUCTASE"/>
    <property type="match status" value="1"/>
</dbReference>
<feature type="binding site" evidence="15">
    <location>
        <position position="178"/>
    </location>
    <ligand>
        <name>substrate</name>
    </ligand>
</feature>
<feature type="binding site" evidence="15">
    <location>
        <begin position="299"/>
        <end position="305"/>
    </location>
    <ligand>
        <name>NADP(+)</name>
        <dbReference type="ChEBI" id="CHEBI:58349"/>
    </ligand>
</feature>
<dbReference type="GO" id="GO:0008703">
    <property type="term" value="F:5-amino-6-(5-phosphoribosylamino)uracil reductase activity"/>
    <property type="evidence" value="ECO:0007669"/>
    <property type="project" value="UniProtKB-EC"/>
</dbReference>
<keyword evidence="12" id="KW-0511">Multifunctional enzyme</keyword>
<comment type="cofactor">
    <cofactor evidence="13 16">
        <name>Zn(2+)</name>
        <dbReference type="ChEBI" id="CHEBI:29105"/>
    </cofactor>
    <text evidence="13 16">Binds 1 zinc ion.</text>
</comment>
<evidence type="ECO:0000256" key="14">
    <source>
        <dbReference type="PIRSR" id="PIRSR006769-1"/>
    </source>
</evidence>
<feature type="binding site" evidence="15">
    <location>
        <position position="190"/>
    </location>
    <ligand>
        <name>NADP(+)</name>
        <dbReference type="ChEBI" id="CHEBI:58349"/>
    </ligand>
</feature>
<keyword evidence="19" id="KW-1185">Reference proteome</keyword>
<dbReference type="InterPro" id="IPR004794">
    <property type="entry name" value="Eubact_RibD"/>
</dbReference>
<feature type="binding site" evidence="15">
    <location>
        <position position="201"/>
    </location>
    <ligand>
        <name>substrate</name>
    </ligand>
</feature>
<comment type="catalytic activity">
    <reaction evidence="13">
        <text>2,5-diamino-6-hydroxy-4-(5-phosphoribosylamino)-pyrimidine + H2O + H(+) = 5-amino-6-(5-phospho-D-ribosylamino)uracil + NH4(+)</text>
        <dbReference type="Rhea" id="RHEA:21868"/>
        <dbReference type="ChEBI" id="CHEBI:15377"/>
        <dbReference type="ChEBI" id="CHEBI:15378"/>
        <dbReference type="ChEBI" id="CHEBI:28938"/>
        <dbReference type="ChEBI" id="CHEBI:58453"/>
        <dbReference type="ChEBI" id="CHEBI:58614"/>
        <dbReference type="EC" id="3.5.4.26"/>
    </reaction>
</comment>
<protein>
    <recommendedName>
        <fullName evidence="13">Riboflavin biosynthesis protein RibD</fullName>
    </recommendedName>
    <domain>
        <recommendedName>
            <fullName evidence="13">Diaminohydroxyphosphoribosylaminopyrimidine deaminase</fullName>
            <shortName evidence="13">DRAP deaminase</shortName>
            <ecNumber evidence="13">3.5.4.26</ecNumber>
        </recommendedName>
        <alternativeName>
            <fullName evidence="13">Riboflavin-specific deaminase</fullName>
        </alternativeName>
    </domain>
    <domain>
        <recommendedName>
            <fullName evidence="13">5-amino-6-(5-phosphoribosylamino)uracil reductase</fullName>
            <ecNumber evidence="13">1.1.1.193</ecNumber>
        </recommendedName>
        <alternativeName>
            <fullName evidence="13">HTP reductase</fullName>
        </alternativeName>
    </domain>
</protein>
<dbReference type="InterPro" id="IPR016192">
    <property type="entry name" value="APOBEC/CMP_deaminase_Zn-bd"/>
</dbReference>
<dbReference type="NCBIfam" id="TIGR00227">
    <property type="entry name" value="ribD_Cterm"/>
    <property type="match status" value="1"/>
</dbReference>
<feature type="binding site" evidence="16">
    <location>
        <position position="78"/>
    </location>
    <ligand>
        <name>Zn(2+)</name>
        <dbReference type="ChEBI" id="CHEBI:29105"/>
        <note>catalytic</note>
    </ligand>
</feature>
<keyword evidence="11 13" id="KW-0560">Oxidoreductase</keyword>
<feature type="binding site" evidence="15">
    <location>
        <position position="198"/>
    </location>
    <ligand>
        <name>substrate</name>
    </ligand>
</feature>
<comment type="function">
    <text evidence="1 13">Converts 2,5-diamino-6-(ribosylamino)-4(3h)-pyrimidinone 5'-phosphate into 5-amino-6-(ribosylamino)-2,4(1h,3h)-pyrimidinedione 5'-phosphate.</text>
</comment>
<dbReference type="AlphaFoldDB" id="A0A2A2F463"/>
<proteinExistence type="inferred from homology"/>
<comment type="pathway">
    <text evidence="3 13">Cofactor biosynthesis; riboflavin biosynthesis; 5-amino-6-(D-ribitylamino)uracil from GTP: step 3/4.</text>
</comment>
<comment type="pathway">
    <text evidence="2 13">Cofactor biosynthesis; riboflavin biosynthesis; 5-amino-6-(D-ribitylamino)uracil from GTP: step 2/4.</text>
</comment>
<feature type="binding site" evidence="16">
    <location>
        <position position="69"/>
    </location>
    <ligand>
        <name>Zn(2+)</name>
        <dbReference type="ChEBI" id="CHEBI:29105"/>
        <note>catalytic</note>
    </ligand>
</feature>
<comment type="caution">
    <text evidence="18">The sequence shown here is derived from an EMBL/GenBank/DDBJ whole genome shotgun (WGS) entry which is preliminary data.</text>
</comment>
<feature type="binding site" evidence="15">
    <location>
        <position position="148"/>
    </location>
    <ligand>
        <name>NADP(+)</name>
        <dbReference type="ChEBI" id="CHEBI:58349"/>
    </ligand>
</feature>
<dbReference type="InterPro" id="IPR016193">
    <property type="entry name" value="Cytidine_deaminase-like"/>
</dbReference>